<comment type="catalytic activity">
    <reaction evidence="8 10">
        <text>dITP + H2O = dIMP + diphosphate + H(+)</text>
        <dbReference type="Rhea" id="RHEA:28342"/>
        <dbReference type="ChEBI" id="CHEBI:15377"/>
        <dbReference type="ChEBI" id="CHEBI:15378"/>
        <dbReference type="ChEBI" id="CHEBI:33019"/>
        <dbReference type="ChEBI" id="CHEBI:61194"/>
        <dbReference type="ChEBI" id="CHEBI:61382"/>
        <dbReference type="EC" id="3.6.1.66"/>
    </reaction>
</comment>
<evidence type="ECO:0000256" key="5">
    <source>
        <dbReference type="ARBA" id="ARBA00022801"/>
    </source>
</evidence>
<feature type="binding site" evidence="10">
    <location>
        <position position="74"/>
    </location>
    <ligand>
        <name>Mg(2+)</name>
        <dbReference type="ChEBI" id="CHEBI:18420"/>
    </ligand>
</feature>
<dbReference type="RefSeq" id="WP_123793574.1">
    <property type="nucleotide sequence ID" value="NZ_RKQK01000004.1"/>
</dbReference>
<evidence type="ECO:0000256" key="3">
    <source>
        <dbReference type="ARBA" id="ARBA00022723"/>
    </source>
</evidence>
<keyword evidence="7 10" id="KW-0546">Nucleotide metabolism</keyword>
<dbReference type="GO" id="GO:0009117">
    <property type="term" value="P:nucleotide metabolic process"/>
    <property type="evidence" value="ECO:0007669"/>
    <property type="project" value="UniProtKB-KW"/>
</dbReference>
<dbReference type="Gene3D" id="3.90.950.10">
    <property type="match status" value="1"/>
</dbReference>
<dbReference type="Proteomes" id="UP000269689">
    <property type="component" value="Unassembled WGS sequence"/>
</dbReference>
<proteinExistence type="inferred from homology"/>
<protein>
    <recommendedName>
        <fullName evidence="10">dITP/XTP pyrophosphatase</fullName>
        <ecNumber evidence="10">3.6.1.66</ecNumber>
    </recommendedName>
    <alternativeName>
        <fullName evidence="10">Non-canonical purine NTP pyrophosphatase</fullName>
    </alternativeName>
    <alternativeName>
        <fullName evidence="10">Non-standard purine NTP pyrophosphatase</fullName>
    </alternativeName>
    <alternativeName>
        <fullName evidence="10">Nucleoside-triphosphate diphosphatase</fullName>
    </alternativeName>
    <alternativeName>
        <fullName evidence="10">Nucleoside-triphosphate pyrophosphatase</fullName>
        <shortName evidence="10">NTPase</shortName>
    </alternativeName>
</protein>
<dbReference type="GO" id="GO:0005829">
    <property type="term" value="C:cytosol"/>
    <property type="evidence" value="ECO:0007669"/>
    <property type="project" value="TreeGrafter"/>
</dbReference>
<evidence type="ECO:0000256" key="8">
    <source>
        <dbReference type="ARBA" id="ARBA00051875"/>
    </source>
</evidence>
<dbReference type="EMBL" id="RKQK01000004">
    <property type="protein sequence ID" value="RPE64711.1"/>
    <property type="molecule type" value="Genomic_DNA"/>
</dbReference>
<accession>A0A3N4UC18</accession>
<sequence length="206" mass="22435">MRQFDGKKIVLASHNKGKLREISALLAPFGVEVISAGDLGFDEPDETENTFAGNARIKAHYAAKKSGLPALSDDSGIMVDALDGAPGVYTADWAETPNGRDFPMAMKKVWDKLEALEAPAPRTARFCCTLCLAWPDGHDEVFEGKVEGSLTWPMRGEKGFGFDPMFVPLGYDITFAEMDPAKKQAMSHRADAFAQFVAGPFKDLSK</sequence>
<evidence type="ECO:0000256" key="11">
    <source>
        <dbReference type="RuleBase" id="RU003781"/>
    </source>
</evidence>
<feature type="binding site" evidence="10">
    <location>
        <begin position="160"/>
        <end position="163"/>
    </location>
    <ligand>
        <name>substrate</name>
    </ligand>
</feature>
<dbReference type="OrthoDB" id="9807456at2"/>
<keyword evidence="3 10" id="KW-0479">Metal-binding</keyword>
<feature type="binding site" evidence="10">
    <location>
        <position position="45"/>
    </location>
    <ligand>
        <name>Mg(2+)</name>
        <dbReference type="ChEBI" id="CHEBI:18420"/>
    </ligand>
</feature>
<evidence type="ECO:0000256" key="1">
    <source>
        <dbReference type="ARBA" id="ARBA00008023"/>
    </source>
</evidence>
<dbReference type="HAMAP" id="MF_01405">
    <property type="entry name" value="Non_canon_purine_NTPase"/>
    <property type="match status" value="1"/>
</dbReference>
<dbReference type="GO" id="GO:0017111">
    <property type="term" value="F:ribonucleoside triphosphate phosphatase activity"/>
    <property type="evidence" value="ECO:0007669"/>
    <property type="project" value="InterPro"/>
</dbReference>
<evidence type="ECO:0000256" key="7">
    <source>
        <dbReference type="ARBA" id="ARBA00023080"/>
    </source>
</evidence>
<evidence type="ECO:0000313" key="13">
    <source>
        <dbReference type="Proteomes" id="UP000269689"/>
    </source>
</evidence>
<dbReference type="PANTHER" id="PTHR11067">
    <property type="entry name" value="INOSINE TRIPHOSPHATE PYROPHOSPHATASE/HAM1 PROTEIN"/>
    <property type="match status" value="1"/>
</dbReference>
<comment type="function">
    <text evidence="10">Pyrophosphatase that catalyzes the hydrolysis of nucleoside triphosphates to their monophosphate derivatives, with a high preference for the non-canonical purine nucleotides XTP (xanthosine triphosphate), dITP (deoxyinosine triphosphate) and ITP. Seems to function as a house-cleaning enzyme that removes non-canonical purine nucleotides from the nucleotide pool, thus preventing their incorporation into DNA/RNA and avoiding chromosomal lesions.</text>
</comment>
<dbReference type="GO" id="GO:0035870">
    <property type="term" value="F:dITP diphosphatase activity"/>
    <property type="evidence" value="ECO:0007669"/>
    <property type="project" value="UniProtKB-UniRule"/>
</dbReference>
<keyword evidence="4 10" id="KW-0547">Nucleotide-binding</keyword>
<dbReference type="PANTHER" id="PTHR11067:SF9">
    <property type="entry name" value="INOSINE TRIPHOSPHATE PYROPHOSPHATASE"/>
    <property type="match status" value="1"/>
</dbReference>
<dbReference type="InterPro" id="IPR002637">
    <property type="entry name" value="RdgB/HAM1"/>
</dbReference>
<comment type="catalytic activity">
    <reaction evidence="10">
        <text>ITP + H2O = IMP + diphosphate + H(+)</text>
        <dbReference type="Rhea" id="RHEA:29399"/>
        <dbReference type="ChEBI" id="CHEBI:15377"/>
        <dbReference type="ChEBI" id="CHEBI:15378"/>
        <dbReference type="ChEBI" id="CHEBI:33019"/>
        <dbReference type="ChEBI" id="CHEBI:58053"/>
        <dbReference type="ChEBI" id="CHEBI:61402"/>
        <dbReference type="EC" id="3.6.1.66"/>
    </reaction>
</comment>
<reference evidence="12 13" key="1">
    <citation type="submission" date="2018-11" db="EMBL/GenBank/DDBJ databases">
        <title>Genomic Encyclopedia of Type Strains, Phase IV (KMG-IV): sequencing the most valuable type-strain genomes for metagenomic binning, comparative biology and taxonomic classification.</title>
        <authorList>
            <person name="Goeker M."/>
        </authorList>
    </citation>
    <scope>NUCLEOTIDE SEQUENCE [LARGE SCALE GENOMIC DNA]</scope>
    <source>
        <strain evidence="12 13">DSM 104731</strain>
    </source>
</reference>
<dbReference type="InterPro" id="IPR029001">
    <property type="entry name" value="ITPase-like_fam"/>
</dbReference>
<evidence type="ECO:0000313" key="12">
    <source>
        <dbReference type="EMBL" id="RPE64711.1"/>
    </source>
</evidence>
<dbReference type="GO" id="GO:0036220">
    <property type="term" value="F:ITP diphosphatase activity"/>
    <property type="evidence" value="ECO:0007669"/>
    <property type="project" value="UniProtKB-UniRule"/>
</dbReference>
<comment type="similarity">
    <text evidence="1 10 11">Belongs to the HAM1 NTPase family.</text>
</comment>
<dbReference type="AlphaFoldDB" id="A0A3N4UC18"/>
<dbReference type="GO" id="GO:0046872">
    <property type="term" value="F:metal ion binding"/>
    <property type="evidence" value="ECO:0007669"/>
    <property type="project" value="UniProtKB-KW"/>
</dbReference>
<evidence type="ECO:0000256" key="6">
    <source>
        <dbReference type="ARBA" id="ARBA00022842"/>
    </source>
</evidence>
<comment type="catalytic activity">
    <reaction evidence="9 10">
        <text>XTP + H2O = XMP + diphosphate + H(+)</text>
        <dbReference type="Rhea" id="RHEA:28610"/>
        <dbReference type="ChEBI" id="CHEBI:15377"/>
        <dbReference type="ChEBI" id="CHEBI:15378"/>
        <dbReference type="ChEBI" id="CHEBI:33019"/>
        <dbReference type="ChEBI" id="CHEBI:57464"/>
        <dbReference type="ChEBI" id="CHEBI:61314"/>
        <dbReference type="EC" id="3.6.1.66"/>
    </reaction>
</comment>
<comment type="subunit">
    <text evidence="2 10">Homodimer.</text>
</comment>
<dbReference type="EC" id="3.6.1.66" evidence="10"/>
<feature type="binding site" evidence="10">
    <location>
        <begin position="188"/>
        <end position="189"/>
    </location>
    <ligand>
        <name>substrate</name>
    </ligand>
</feature>
<dbReference type="Pfam" id="PF01725">
    <property type="entry name" value="Ham1p_like"/>
    <property type="match status" value="1"/>
</dbReference>
<evidence type="ECO:0000256" key="2">
    <source>
        <dbReference type="ARBA" id="ARBA00011738"/>
    </source>
</evidence>
<dbReference type="InterPro" id="IPR020922">
    <property type="entry name" value="dITP/XTP_pyrophosphatase"/>
</dbReference>
<keyword evidence="6 10" id="KW-0460">Magnesium</keyword>
<dbReference type="SUPFAM" id="SSF52972">
    <property type="entry name" value="ITPase-like"/>
    <property type="match status" value="1"/>
</dbReference>
<evidence type="ECO:0000256" key="4">
    <source>
        <dbReference type="ARBA" id="ARBA00022741"/>
    </source>
</evidence>
<organism evidence="12 13">
    <name type="scientific">Pacificibacter maritimus</name>
    <dbReference type="NCBI Taxonomy" id="762213"/>
    <lineage>
        <taxon>Bacteria</taxon>
        <taxon>Pseudomonadati</taxon>
        <taxon>Pseudomonadota</taxon>
        <taxon>Alphaproteobacteria</taxon>
        <taxon>Rhodobacterales</taxon>
        <taxon>Roseobacteraceae</taxon>
        <taxon>Pacificibacter</taxon>
    </lineage>
</organism>
<keyword evidence="13" id="KW-1185">Reference proteome</keyword>
<dbReference type="GO" id="GO:0009146">
    <property type="term" value="P:purine nucleoside triphosphate catabolic process"/>
    <property type="evidence" value="ECO:0007669"/>
    <property type="project" value="UniProtKB-UniRule"/>
</dbReference>
<feature type="binding site" evidence="10">
    <location>
        <position position="75"/>
    </location>
    <ligand>
        <name>substrate</name>
    </ligand>
</feature>
<dbReference type="CDD" id="cd00515">
    <property type="entry name" value="HAM1"/>
    <property type="match status" value="1"/>
</dbReference>
<comment type="caution">
    <text evidence="12">The sequence shown here is derived from an EMBL/GenBank/DDBJ whole genome shotgun (WGS) entry which is preliminary data.</text>
</comment>
<comment type="cofactor">
    <cofactor evidence="10">
        <name>Mg(2+)</name>
        <dbReference type="ChEBI" id="CHEBI:18420"/>
    </cofactor>
    <text evidence="10">Binds 1 Mg(2+) ion per subunit.</text>
</comment>
<evidence type="ECO:0000256" key="10">
    <source>
        <dbReference type="HAMAP-Rule" id="MF_01405"/>
    </source>
</evidence>
<dbReference type="NCBIfam" id="TIGR00042">
    <property type="entry name" value="RdgB/HAM1 family non-canonical purine NTP pyrophosphatase"/>
    <property type="match status" value="1"/>
</dbReference>
<dbReference type="GO" id="GO:0000166">
    <property type="term" value="F:nucleotide binding"/>
    <property type="evidence" value="ECO:0007669"/>
    <property type="project" value="UniProtKB-KW"/>
</dbReference>
<feature type="active site" description="Proton acceptor" evidence="10">
    <location>
        <position position="74"/>
    </location>
</feature>
<dbReference type="GO" id="GO:0036222">
    <property type="term" value="F:XTP diphosphatase activity"/>
    <property type="evidence" value="ECO:0007669"/>
    <property type="project" value="UniProtKB-UniRule"/>
</dbReference>
<evidence type="ECO:0000256" key="9">
    <source>
        <dbReference type="ARBA" id="ARBA00052017"/>
    </source>
</evidence>
<feature type="binding site" evidence="10">
    <location>
        <begin position="13"/>
        <end position="18"/>
    </location>
    <ligand>
        <name>substrate</name>
    </ligand>
</feature>
<gene>
    <name evidence="12" type="ORF">EDD53_2471</name>
</gene>
<keyword evidence="5 10" id="KW-0378">Hydrolase</keyword>
<feature type="binding site" evidence="10">
    <location>
        <position position="183"/>
    </location>
    <ligand>
        <name>substrate</name>
    </ligand>
</feature>
<dbReference type="FunFam" id="3.90.950.10:FF:000001">
    <property type="entry name" value="dITP/XTP pyrophosphatase"/>
    <property type="match status" value="1"/>
</dbReference>
<name>A0A3N4UC18_9RHOB</name>